<proteinExistence type="predicted"/>
<dbReference type="Proteomes" id="UP000217784">
    <property type="component" value="Unassembled WGS sequence"/>
</dbReference>
<evidence type="ECO:0000313" key="1">
    <source>
        <dbReference type="EMBL" id="PAV05057.1"/>
    </source>
</evidence>
<keyword evidence="2" id="KW-1185">Reference proteome</keyword>
<organism evidence="1 2">
    <name type="scientific">Methanobacterium bryantii</name>
    <dbReference type="NCBI Taxonomy" id="2161"/>
    <lineage>
        <taxon>Archaea</taxon>
        <taxon>Methanobacteriati</taxon>
        <taxon>Methanobacteriota</taxon>
        <taxon>Methanomada group</taxon>
        <taxon>Methanobacteria</taxon>
        <taxon>Methanobacteriales</taxon>
        <taxon>Methanobacteriaceae</taxon>
        <taxon>Methanobacterium</taxon>
    </lineage>
</organism>
<protein>
    <submittedName>
        <fullName evidence="1">Uncharacterized protein</fullName>
    </submittedName>
</protein>
<dbReference type="EMBL" id="LMVM01000012">
    <property type="protein sequence ID" value="PAV05057.1"/>
    <property type="molecule type" value="Genomic_DNA"/>
</dbReference>
<dbReference type="AlphaFoldDB" id="A0A2A2H6N8"/>
<evidence type="ECO:0000313" key="2">
    <source>
        <dbReference type="Proteomes" id="UP000217784"/>
    </source>
</evidence>
<gene>
    <name evidence="1" type="ORF">ASJ80_12215</name>
</gene>
<sequence>MLIQITINQLTCDKNAIKGISIAGKDMYRTTRKFYEFLCLKPKDLQLIKNSQKSEQSKTTFLLLKIEAGENA</sequence>
<comment type="caution">
    <text evidence="1">The sequence shown here is derived from an EMBL/GenBank/DDBJ whole genome shotgun (WGS) entry which is preliminary data.</text>
</comment>
<name>A0A2A2H6N8_METBR</name>
<reference evidence="1 2" key="1">
    <citation type="journal article" date="2017" name="BMC Genomics">
        <title>Genomic analysis of methanogenic archaea reveals a shift towards energy conservation.</title>
        <authorList>
            <person name="Gilmore S.P."/>
            <person name="Henske J.K."/>
            <person name="Sexton J.A."/>
            <person name="Solomon K.V."/>
            <person name="Seppala S."/>
            <person name="Yoo J.I."/>
            <person name="Huyett L.M."/>
            <person name="Pressman A."/>
            <person name="Cogan J.Z."/>
            <person name="Kivenson V."/>
            <person name="Peng X."/>
            <person name="Tan Y."/>
            <person name="Valentine D.L."/>
            <person name="O'Malley M.A."/>
        </authorList>
    </citation>
    <scope>NUCLEOTIDE SEQUENCE [LARGE SCALE GENOMIC DNA]</scope>
    <source>
        <strain evidence="1 2">M.o.H.</strain>
    </source>
</reference>
<accession>A0A2A2H6N8</accession>